<protein>
    <recommendedName>
        <fullName evidence="1">Shedu protein SduA C-terminal domain-containing protein</fullName>
    </recommendedName>
</protein>
<dbReference type="EMBL" id="CAKMMW010000008">
    <property type="protein sequence ID" value="CAH1208273.1"/>
    <property type="molecule type" value="Genomic_DNA"/>
</dbReference>
<accession>A0ABM9CD26</accession>
<dbReference type="RefSeq" id="WP_236288579.1">
    <property type="nucleotide sequence ID" value="NZ_CAKMMW010000008.1"/>
</dbReference>
<reference evidence="2" key="1">
    <citation type="submission" date="2022-01" db="EMBL/GenBank/DDBJ databases">
        <authorList>
            <person name="Criscuolo A."/>
        </authorList>
    </citation>
    <scope>NUCLEOTIDE SEQUENCE</scope>
    <source>
        <strain evidence="2">CIP111891</strain>
    </source>
</reference>
<dbReference type="Pfam" id="PF14082">
    <property type="entry name" value="SduA_C"/>
    <property type="match status" value="1"/>
</dbReference>
<name>A0ABM9CD26_9BACL</name>
<organism evidence="2 3">
    <name type="scientific">Paenibacillus allorhizoplanae</name>
    <dbReference type="NCBI Taxonomy" id="2905648"/>
    <lineage>
        <taxon>Bacteria</taxon>
        <taxon>Bacillati</taxon>
        <taxon>Bacillota</taxon>
        <taxon>Bacilli</taxon>
        <taxon>Bacillales</taxon>
        <taxon>Paenibacillaceae</taxon>
        <taxon>Paenibacillus</taxon>
    </lineage>
</organism>
<evidence type="ECO:0000313" key="3">
    <source>
        <dbReference type="Proteomes" id="UP000838821"/>
    </source>
</evidence>
<proteinExistence type="predicted"/>
<gene>
    <name evidence="2" type="ORF">PAECIP111891_03187</name>
</gene>
<feature type="domain" description="Shedu protein SduA C-terminal" evidence="1">
    <location>
        <begin position="236"/>
        <end position="390"/>
    </location>
</feature>
<dbReference type="InterPro" id="IPR025359">
    <property type="entry name" value="SduA_C"/>
</dbReference>
<sequence length="400" mass="46622">MDEIITELMSTLRDKYLSQIWFALEHNKELKRSFPAFLLNPDNICIYLGKNHLAIEYVGPYKKEIVDGWEINFTINDYSESENLIEEIVGLKFNGTGIPVPIIDEMDDLFVATDEATTILVDNNWNFLAQEMMFCLNTNGLILAGEKQMRIRNSYFYAKSGDGLKVRNIQWMDIFPISRKDVDEDHEEIGVHLWSNITSLALRDSRYTIPEKFDFQFDKLTILNRFIELFNSENVSETDITRFLSQPEHHFILNMAFFGQYVSDEIECAWVGEPDRSAIRPDFLITASNGFADIVEFKLPDLKSNSAVVGRNNRETFSAELHSYIAQTRVYSEYFNDPRNREFVKNTFGIQVYLPRRFLVVGRRLMFPPELWRAIENDYSNITIRTYDDIVATVMGFLAR</sequence>
<comment type="caution">
    <text evidence="2">The sequence shown here is derived from an EMBL/GenBank/DDBJ whole genome shotgun (WGS) entry which is preliminary data.</text>
</comment>
<keyword evidence="3" id="KW-1185">Reference proteome</keyword>
<dbReference type="Proteomes" id="UP000838821">
    <property type="component" value="Unassembled WGS sequence"/>
</dbReference>
<evidence type="ECO:0000259" key="1">
    <source>
        <dbReference type="Pfam" id="PF14082"/>
    </source>
</evidence>
<evidence type="ECO:0000313" key="2">
    <source>
        <dbReference type="EMBL" id="CAH1208273.1"/>
    </source>
</evidence>